<accession>A0ABV1UYK0</accession>
<dbReference type="InterPro" id="IPR042001">
    <property type="entry name" value="Sortase_F"/>
</dbReference>
<dbReference type="InterPro" id="IPR005754">
    <property type="entry name" value="Sortase"/>
</dbReference>
<protein>
    <submittedName>
        <fullName evidence="2">Class F sortase</fullName>
    </submittedName>
</protein>
<evidence type="ECO:0000313" key="3">
    <source>
        <dbReference type="Proteomes" id="UP001445472"/>
    </source>
</evidence>
<dbReference type="NCBIfam" id="NF033748">
    <property type="entry name" value="class_F_sortase"/>
    <property type="match status" value="1"/>
</dbReference>
<keyword evidence="1" id="KW-0378">Hydrolase</keyword>
<dbReference type="Pfam" id="PF04203">
    <property type="entry name" value="Sortase"/>
    <property type="match status" value="1"/>
</dbReference>
<dbReference type="EMBL" id="JBEPBX010000019">
    <property type="protein sequence ID" value="MER6615841.1"/>
    <property type="molecule type" value="Genomic_DNA"/>
</dbReference>
<reference evidence="2 3" key="1">
    <citation type="submission" date="2024-06" db="EMBL/GenBank/DDBJ databases">
        <title>The Natural Products Discovery Center: Release of the First 8490 Sequenced Strains for Exploring Actinobacteria Biosynthetic Diversity.</title>
        <authorList>
            <person name="Kalkreuter E."/>
            <person name="Kautsar S.A."/>
            <person name="Yang D."/>
            <person name="Bader C.D."/>
            <person name="Teijaro C.N."/>
            <person name="Fluegel L."/>
            <person name="Davis C.M."/>
            <person name="Simpson J.R."/>
            <person name="Lauterbach L."/>
            <person name="Steele A.D."/>
            <person name="Gui C."/>
            <person name="Meng S."/>
            <person name="Li G."/>
            <person name="Viehrig K."/>
            <person name="Ye F."/>
            <person name="Su P."/>
            <person name="Kiefer A.F."/>
            <person name="Nichols A."/>
            <person name="Cepeda A.J."/>
            <person name="Yan W."/>
            <person name="Fan B."/>
            <person name="Jiang Y."/>
            <person name="Adhikari A."/>
            <person name="Zheng C.-J."/>
            <person name="Schuster L."/>
            <person name="Cowan T.M."/>
            <person name="Smanski M.J."/>
            <person name="Chevrette M.G."/>
            <person name="De Carvalho L.P.S."/>
            <person name="Shen B."/>
        </authorList>
    </citation>
    <scope>NUCLEOTIDE SEQUENCE [LARGE SCALE GENOMIC DNA]</scope>
    <source>
        <strain evidence="2 3">NPDC000837</strain>
    </source>
</reference>
<comment type="caution">
    <text evidence="2">The sequence shown here is derived from an EMBL/GenBank/DDBJ whole genome shotgun (WGS) entry which is preliminary data.</text>
</comment>
<dbReference type="Gene3D" id="2.40.260.10">
    <property type="entry name" value="Sortase"/>
    <property type="match status" value="1"/>
</dbReference>
<organism evidence="2 3">
    <name type="scientific">Streptomyces xantholiticus</name>
    <dbReference type="NCBI Taxonomy" id="68285"/>
    <lineage>
        <taxon>Bacteria</taxon>
        <taxon>Bacillati</taxon>
        <taxon>Actinomycetota</taxon>
        <taxon>Actinomycetes</taxon>
        <taxon>Kitasatosporales</taxon>
        <taxon>Streptomycetaceae</taxon>
        <taxon>Streptomyces</taxon>
    </lineage>
</organism>
<evidence type="ECO:0000256" key="1">
    <source>
        <dbReference type="ARBA" id="ARBA00022801"/>
    </source>
</evidence>
<evidence type="ECO:0000313" key="2">
    <source>
        <dbReference type="EMBL" id="MER6615841.1"/>
    </source>
</evidence>
<dbReference type="InterPro" id="IPR023365">
    <property type="entry name" value="Sortase_dom-sf"/>
</dbReference>
<dbReference type="SUPFAM" id="SSF63817">
    <property type="entry name" value="Sortase"/>
    <property type="match status" value="1"/>
</dbReference>
<dbReference type="Proteomes" id="UP001445472">
    <property type="component" value="Unassembled WGS sequence"/>
</dbReference>
<sequence>MVAQQPSKEPPAKRSLGRALLWPLAAVGLGLLLIHNSFGTASDAKPLVRPVVAAPASATPDAAAGATPATGMTLPRAAPTRLIIRSIAVNAPFTALSTGASGQLDAPPANDNNLVGWFREGVTPGEPGTAIVAGHLDTKAGPGVFVYLGSVRPGTLVDVVREDESVVTFAVDSVESFSKSDFPDARVYADTPDPQLRLITCGGEYDKKAKDYKENVVVFAHMVAARQS</sequence>
<keyword evidence="3" id="KW-1185">Reference proteome</keyword>
<name>A0ABV1UYK0_9ACTN</name>
<dbReference type="CDD" id="cd05829">
    <property type="entry name" value="Sortase_F"/>
    <property type="match status" value="1"/>
</dbReference>
<dbReference type="RefSeq" id="WP_351977322.1">
    <property type="nucleotide sequence ID" value="NZ_JBEPBX010000019.1"/>
</dbReference>
<proteinExistence type="predicted"/>
<gene>
    <name evidence="2" type="ORF">ABT276_21260</name>
</gene>